<reference evidence="3 4" key="1">
    <citation type="journal article" date="2018" name="PLoS ONE">
        <title>The draft genome of Kipferlia bialata reveals reductive genome evolution in fornicate parasites.</title>
        <authorList>
            <person name="Tanifuji G."/>
            <person name="Takabayashi S."/>
            <person name="Kume K."/>
            <person name="Takagi M."/>
            <person name="Nakayama T."/>
            <person name="Kamikawa R."/>
            <person name="Inagaki Y."/>
            <person name="Hashimoto T."/>
        </authorList>
    </citation>
    <scope>NUCLEOTIDE SEQUENCE [LARGE SCALE GENOMIC DNA]</scope>
    <source>
        <strain evidence="3">NY0173</strain>
    </source>
</reference>
<evidence type="ECO:0000256" key="2">
    <source>
        <dbReference type="SAM" id="MobiDB-lite"/>
    </source>
</evidence>
<feature type="coiled-coil region" evidence="1">
    <location>
        <begin position="54"/>
        <end position="137"/>
    </location>
</feature>
<feature type="compositionally biased region" description="Acidic residues" evidence="2">
    <location>
        <begin position="191"/>
        <end position="201"/>
    </location>
</feature>
<dbReference type="Gene3D" id="1.20.5.340">
    <property type="match status" value="1"/>
</dbReference>
<evidence type="ECO:0000256" key="1">
    <source>
        <dbReference type="SAM" id="Coils"/>
    </source>
</evidence>
<proteinExistence type="predicted"/>
<accession>A0A9K3GH47</accession>
<dbReference type="Proteomes" id="UP000265618">
    <property type="component" value="Unassembled WGS sequence"/>
</dbReference>
<comment type="caution">
    <text evidence="3">The sequence shown here is derived from an EMBL/GenBank/DDBJ whole genome shotgun (WGS) entry which is preliminary data.</text>
</comment>
<dbReference type="EMBL" id="BDIP01000630">
    <property type="protein sequence ID" value="GIQ82230.1"/>
    <property type="molecule type" value="Genomic_DNA"/>
</dbReference>
<feature type="compositionally biased region" description="Basic residues" evidence="2">
    <location>
        <begin position="1"/>
        <end position="12"/>
    </location>
</feature>
<organism evidence="3 4">
    <name type="scientific">Kipferlia bialata</name>
    <dbReference type="NCBI Taxonomy" id="797122"/>
    <lineage>
        <taxon>Eukaryota</taxon>
        <taxon>Metamonada</taxon>
        <taxon>Carpediemonas-like organisms</taxon>
        <taxon>Kipferlia</taxon>
    </lineage>
</organism>
<feature type="region of interest" description="Disordered" evidence="2">
    <location>
        <begin position="166"/>
        <end position="338"/>
    </location>
</feature>
<feature type="compositionally biased region" description="Acidic residues" evidence="2">
    <location>
        <begin position="232"/>
        <end position="247"/>
    </location>
</feature>
<feature type="region of interest" description="Disordered" evidence="2">
    <location>
        <begin position="1"/>
        <end position="50"/>
    </location>
</feature>
<dbReference type="AlphaFoldDB" id="A0A9K3GH47"/>
<keyword evidence="4" id="KW-1185">Reference proteome</keyword>
<name>A0A9K3GH47_9EUKA</name>
<protein>
    <submittedName>
        <fullName evidence="3">Uncharacterized protein</fullName>
    </submittedName>
</protein>
<evidence type="ECO:0000313" key="3">
    <source>
        <dbReference type="EMBL" id="GIQ82230.1"/>
    </source>
</evidence>
<keyword evidence="1" id="KW-0175">Coiled coil</keyword>
<feature type="compositionally biased region" description="Acidic residues" evidence="2">
    <location>
        <begin position="261"/>
        <end position="277"/>
    </location>
</feature>
<feature type="region of interest" description="Disordered" evidence="2">
    <location>
        <begin position="551"/>
        <end position="575"/>
    </location>
</feature>
<sequence>MDTKKTSRRRGRAQTERKTSVANAVPDSAVHPPEREREVHTPVLPKRPSRNEFVAMLKGQKAGLKAALKKAKKELAAAGQKIQNLTDQVTTLQGENSGLQSQLQEANREIDDLKGENTGLQSQLQEANREIDDLKSGDAPMPEDIYQTMQGVLASGVGEDLNTTLSLLEGESEGERPIEGGVPGEGHPAMDDMDTMGDPADEFPPSEIQASQADDLTLSPPPSQDDSLVLEYGDERDDEKEGEESFEAESKSISEPQTGEEQGEGEGEEEGEGEDEGLPMLEVLGQKRGSPEAAKGSPAKRLVPEGPPEPQAEVDLPTDVTFSEESEGERERQDPVEDPVEVVDLGLTDDSSESEILPVDVIFHPDKTKRAKCYLQRGSDMYHNGKASDKHCTSFYFDIPSDPTWNLEVELYPFEDSHLKNIMCLGIVPQSANFNVNNSNEIPGSVFFYQDSSVIKMKPGDDYKLSNGRDAKADDTRKWPLPCKVGVSVVPGRVDFSLDGRCVATKVTDEDESYVAVFSCIRPKGDPERVCRCIGSGTPVYSPTTKAYLRKGGKRWVEKQDDSEDESEGERERER</sequence>
<evidence type="ECO:0000313" key="4">
    <source>
        <dbReference type="Proteomes" id="UP000265618"/>
    </source>
</evidence>
<gene>
    <name evidence="3" type="ORF">KIPB_003329</name>
</gene>
<dbReference type="SUPFAM" id="SSF90257">
    <property type="entry name" value="Myosin rod fragments"/>
    <property type="match status" value="1"/>
</dbReference>